<keyword evidence="4" id="KW-1185">Reference proteome</keyword>
<dbReference type="OrthoDB" id="9816120at2"/>
<dbReference type="Gene3D" id="2.130.10.130">
    <property type="entry name" value="Integrin alpha, N-terminal"/>
    <property type="match status" value="2"/>
</dbReference>
<proteinExistence type="predicted"/>
<dbReference type="Proteomes" id="UP000249248">
    <property type="component" value="Unassembled WGS sequence"/>
</dbReference>
<gene>
    <name evidence="3" type="ORF">DNU06_08575</name>
</gene>
<reference evidence="3 4" key="1">
    <citation type="submission" date="2018-06" db="EMBL/GenBank/DDBJ databases">
        <title>The draft genome sequence of Crocinitomix sp. SM1701.</title>
        <authorList>
            <person name="Zhang X."/>
        </authorList>
    </citation>
    <scope>NUCLEOTIDE SEQUENCE [LARGE SCALE GENOMIC DNA]</scope>
    <source>
        <strain evidence="3 4">SM1701</strain>
    </source>
</reference>
<organism evidence="3 4">
    <name type="scientific">Putridiphycobacter roseus</name>
    <dbReference type="NCBI Taxonomy" id="2219161"/>
    <lineage>
        <taxon>Bacteria</taxon>
        <taxon>Pseudomonadati</taxon>
        <taxon>Bacteroidota</taxon>
        <taxon>Flavobacteriia</taxon>
        <taxon>Flavobacteriales</taxon>
        <taxon>Crocinitomicaceae</taxon>
        <taxon>Putridiphycobacter</taxon>
    </lineage>
</organism>
<evidence type="ECO:0000313" key="4">
    <source>
        <dbReference type="Proteomes" id="UP000249248"/>
    </source>
</evidence>
<accession>A0A2W1ND33</accession>
<dbReference type="InterPro" id="IPR026444">
    <property type="entry name" value="Secre_tail"/>
</dbReference>
<dbReference type="PANTHER" id="PTHR44103:SF1">
    <property type="entry name" value="PROPROTEIN CONVERTASE P"/>
    <property type="match status" value="1"/>
</dbReference>
<dbReference type="AlphaFoldDB" id="A0A2W1ND33"/>
<keyword evidence="1" id="KW-0732">Signal</keyword>
<evidence type="ECO:0000313" key="3">
    <source>
        <dbReference type="EMBL" id="PZE17315.1"/>
    </source>
</evidence>
<dbReference type="NCBIfam" id="TIGR04183">
    <property type="entry name" value="Por_Secre_tail"/>
    <property type="match status" value="1"/>
</dbReference>
<dbReference type="PANTHER" id="PTHR44103">
    <property type="entry name" value="PROPROTEIN CONVERTASE P"/>
    <property type="match status" value="1"/>
</dbReference>
<evidence type="ECO:0000256" key="1">
    <source>
        <dbReference type="ARBA" id="ARBA00022729"/>
    </source>
</evidence>
<comment type="caution">
    <text evidence="3">The sequence shown here is derived from an EMBL/GenBank/DDBJ whole genome shotgun (WGS) entry which is preliminary data.</text>
</comment>
<sequence>MKKILFLLFCFPLFIYGQFGFQRSNDINVIANNITLKYPWAGGINSAQYSNIDLNFDGVQDLFVFDKSCNKILCFIQNGGPGQIDYEYAPELAEKFPEINNWAILGDYNLDGKADILASASGALQMYKNISSVSNGIEFELVKYGLTASFSNYTIDPIISCGVQDIPAFVDVDGDDDLDILSFSGLSKCLWYHKNMSQEIYGHSDSLEFMTASVCYGNFTEANTSNLLQLNDCCYNQIDNPQFVYNPRPIGNAADRHSGSTTLALDMNSDGMMDIVLGDVEFSHLTLLMNGGTVPNTNSAMISQDPDFPSNDVTVDLFEFLGAFFVDIDNDQIRDLLVSPNLSLFGMDYQSNWFYNNVGLDNQPVFELNKKNFLQDQMIDFGANVSPVFFDHDRDGLKDLIISVGVRFDTVYNGSYSKLVYYHNTGTALSPQFTLASEDYMGLSGVNNKINHEFYATFGDLNGDGAEDMILSERDTALMLFMNNGGTGPAQFLSHTNLLTSTGGIIQDGLFTAPKLIDLNRDGLLDLVLGNRNGMLSYYENVGTANNQIFELITTQLGGVDVTESGTNIGYAIPEFVDIDDTMHLIIGAKDGFLHYYNNIEGNLSGTFNLVDPALQSINDGIYAAPALYDIDGDNKLEMFVGNIRGGLSFYESVTITDVGLNSYAPFEFNIFPNPTQSVFYVELNADGALYNGSTTFEILDMQGRSVQSGRLLQNKTAVDCKGLAQGVYLLKVTINQASMTRKLLIE</sequence>
<protein>
    <recommendedName>
        <fullName evidence="2">Secretion system C-terminal sorting domain-containing protein</fullName>
    </recommendedName>
</protein>
<evidence type="ECO:0000259" key="2">
    <source>
        <dbReference type="Pfam" id="PF18962"/>
    </source>
</evidence>
<feature type="domain" description="Secretion system C-terminal sorting" evidence="2">
    <location>
        <begin position="671"/>
        <end position="746"/>
    </location>
</feature>
<dbReference type="RefSeq" id="WP_111062840.1">
    <property type="nucleotide sequence ID" value="NZ_JBHUCU010000016.1"/>
</dbReference>
<dbReference type="SUPFAM" id="SSF69318">
    <property type="entry name" value="Integrin alpha N-terminal domain"/>
    <property type="match status" value="2"/>
</dbReference>
<dbReference type="InterPro" id="IPR028994">
    <property type="entry name" value="Integrin_alpha_N"/>
</dbReference>
<name>A0A2W1ND33_9FLAO</name>
<dbReference type="Pfam" id="PF18962">
    <property type="entry name" value="Por_Secre_tail"/>
    <property type="match status" value="1"/>
</dbReference>
<dbReference type="EMBL" id="QKSB01000004">
    <property type="protein sequence ID" value="PZE17315.1"/>
    <property type="molecule type" value="Genomic_DNA"/>
</dbReference>